<protein>
    <submittedName>
        <fullName evidence="3">Uncharacterized protein</fullName>
    </submittedName>
</protein>
<dbReference type="PANTHER" id="PTHR33459:SF4">
    <property type="entry name" value="DICKKOPF N-TERMINAL CYSTEINE-RICH DOMAIN-CONTAINING PROTEIN"/>
    <property type="match status" value="1"/>
</dbReference>
<dbReference type="InterPro" id="IPR052326">
    <property type="entry name" value="Diff-Dev_Assoc_Protein"/>
</dbReference>
<dbReference type="VEuPathDB" id="AmoebaDB:DDB_G0289759"/>
<feature type="compositionally biased region" description="Polar residues" evidence="1">
    <location>
        <begin position="449"/>
        <end position="461"/>
    </location>
</feature>
<feature type="compositionally biased region" description="Low complexity" evidence="1">
    <location>
        <begin position="466"/>
        <end position="499"/>
    </location>
</feature>
<dbReference type="GlyGen" id="Q54H16">
    <property type="glycosylation" value="1 site"/>
</dbReference>
<dbReference type="GeneID" id="8627315"/>
<dbReference type="PaxDb" id="44689-DDB0188565"/>
<dbReference type="KEGG" id="ddi:DDB_G0289759"/>
<accession>Q54H16</accession>
<dbReference type="HOGENOM" id="CLU_476880_0_0_1"/>
<evidence type="ECO:0000313" key="4">
    <source>
        <dbReference type="Proteomes" id="UP000002195"/>
    </source>
</evidence>
<feature type="region of interest" description="Disordered" evidence="1">
    <location>
        <begin position="331"/>
        <end position="535"/>
    </location>
</feature>
<dbReference type="AlphaFoldDB" id="Q54H16"/>
<feature type="compositionally biased region" description="Low complexity" evidence="1">
    <location>
        <begin position="334"/>
        <end position="448"/>
    </location>
</feature>
<dbReference type="dictyBase" id="DDB_G0289759"/>
<evidence type="ECO:0000256" key="1">
    <source>
        <dbReference type="SAM" id="MobiDB-lite"/>
    </source>
</evidence>
<feature type="compositionally biased region" description="Polar residues" evidence="1">
    <location>
        <begin position="500"/>
        <end position="511"/>
    </location>
</feature>
<dbReference type="EMBL" id="AAFI02000148">
    <property type="protein sequence ID" value="EAL62591.1"/>
    <property type="molecule type" value="Genomic_DNA"/>
</dbReference>
<dbReference type="RefSeq" id="XP_636102.1">
    <property type="nucleotide sequence ID" value="XM_631010.1"/>
</dbReference>
<organism evidence="3 4">
    <name type="scientific">Dictyostelium discoideum</name>
    <name type="common">Social amoeba</name>
    <dbReference type="NCBI Taxonomy" id="44689"/>
    <lineage>
        <taxon>Eukaryota</taxon>
        <taxon>Amoebozoa</taxon>
        <taxon>Evosea</taxon>
        <taxon>Eumycetozoa</taxon>
        <taxon>Dictyostelia</taxon>
        <taxon>Dictyosteliales</taxon>
        <taxon>Dictyosteliaceae</taxon>
        <taxon>Dictyostelium</taxon>
    </lineage>
</organism>
<dbReference type="STRING" id="44689.Q54H16"/>
<comment type="caution">
    <text evidence="3">The sequence shown here is derived from an EMBL/GenBank/DDBJ whole genome shotgun (WGS) entry which is preliminary data.</text>
</comment>
<dbReference type="InParanoid" id="Q54H16"/>
<gene>
    <name evidence="3" type="ORF">DDB_G0289759</name>
</gene>
<sequence>MKNCFFIFLKIIFVTVIISKYSIGEIVNTKCYKCLNEFNVCQTIENDILIKLNETLICNDQLGCVSDYSMPSMHPDRTSSCNSNQGKYGDQCEVGNEGFCGYQMTCDYPFNISLAPTCVGFKTLQPGENCICNSECNSLICDENKLVCIENQYSCNVNSYWNGTTCENISNLGDSCSSDSQCSIFNTCENGICIEKYSLNENSLCISDSACNISNSLICIERKCQVFKKSNTTNCKIDGCLKDYEYCNCDSGLCEQSKIFNDECKYIQYQLDACVYGRCVYTGGYVSSNSCVMKNCGSLVCQHHTKCTNGPCGNNNSSFCISNTYIPNNITLPNSPTNNSENSSSNSTHSSESIGSSGSNSSNSNSSNSSSSSNSNSSSSSNSISNSSSNSNSNSSSNSISNSSSSSSSSSDSNETADDSSYLNSSNGGESIGEGSTPSSNSTNSNESIGDSDSFSNSKNSEPIDDGSNNSVNSDSSSNSAMDRSSSSGSNSSNSTLGSKENSSLNSTDSEPNVTAPPNTANNNGTKNHSLNATTSNGYYHSDELYIPSNSTNSSHYSFSLLLFLLSLLILN</sequence>
<feature type="signal peptide" evidence="2">
    <location>
        <begin position="1"/>
        <end position="24"/>
    </location>
</feature>
<reference evidence="3 4" key="1">
    <citation type="journal article" date="2005" name="Nature">
        <title>The genome of the social amoeba Dictyostelium discoideum.</title>
        <authorList>
            <consortium name="The Dictyostelium discoideum Sequencing Consortium"/>
            <person name="Eichinger L."/>
            <person name="Pachebat J.A."/>
            <person name="Glockner G."/>
            <person name="Rajandream M.A."/>
            <person name="Sucgang R."/>
            <person name="Berriman M."/>
            <person name="Song J."/>
            <person name="Olsen R."/>
            <person name="Szafranski K."/>
            <person name="Xu Q."/>
            <person name="Tunggal B."/>
            <person name="Kummerfeld S."/>
            <person name="Madera M."/>
            <person name="Konfortov B.A."/>
            <person name="Rivero F."/>
            <person name="Bankier A.T."/>
            <person name="Lehmann R."/>
            <person name="Hamlin N."/>
            <person name="Davies R."/>
            <person name="Gaudet P."/>
            <person name="Fey P."/>
            <person name="Pilcher K."/>
            <person name="Chen G."/>
            <person name="Saunders D."/>
            <person name="Sodergren E."/>
            <person name="Davis P."/>
            <person name="Kerhornou A."/>
            <person name="Nie X."/>
            <person name="Hall N."/>
            <person name="Anjard C."/>
            <person name="Hemphill L."/>
            <person name="Bason N."/>
            <person name="Farbrother P."/>
            <person name="Desany B."/>
            <person name="Just E."/>
            <person name="Morio T."/>
            <person name="Rost R."/>
            <person name="Churcher C."/>
            <person name="Cooper J."/>
            <person name="Haydock S."/>
            <person name="van Driessche N."/>
            <person name="Cronin A."/>
            <person name="Goodhead I."/>
            <person name="Muzny D."/>
            <person name="Mourier T."/>
            <person name="Pain A."/>
            <person name="Lu M."/>
            <person name="Harper D."/>
            <person name="Lindsay R."/>
            <person name="Hauser H."/>
            <person name="James K."/>
            <person name="Quiles M."/>
            <person name="Madan Babu M."/>
            <person name="Saito T."/>
            <person name="Buchrieser C."/>
            <person name="Wardroper A."/>
            <person name="Felder M."/>
            <person name="Thangavelu M."/>
            <person name="Johnson D."/>
            <person name="Knights A."/>
            <person name="Loulseged H."/>
            <person name="Mungall K."/>
            <person name="Oliver K."/>
            <person name="Price C."/>
            <person name="Quail M.A."/>
            <person name="Urushihara H."/>
            <person name="Hernandez J."/>
            <person name="Rabbinowitsch E."/>
            <person name="Steffen D."/>
            <person name="Sanders M."/>
            <person name="Ma J."/>
            <person name="Kohara Y."/>
            <person name="Sharp S."/>
            <person name="Simmonds M."/>
            <person name="Spiegler S."/>
            <person name="Tivey A."/>
            <person name="Sugano S."/>
            <person name="White B."/>
            <person name="Walker D."/>
            <person name="Woodward J."/>
            <person name="Winckler T."/>
            <person name="Tanaka Y."/>
            <person name="Shaulsky G."/>
            <person name="Schleicher M."/>
            <person name="Weinstock G."/>
            <person name="Rosenthal A."/>
            <person name="Cox E.C."/>
            <person name="Chisholm R.L."/>
            <person name="Gibbs R."/>
            <person name="Loomis W.F."/>
            <person name="Platzer M."/>
            <person name="Kay R.R."/>
            <person name="Williams J."/>
            <person name="Dear P.H."/>
            <person name="Noegel A.A."/>
            <person name="Barrell B."/>
            <person name="Kuspa A."/>
        </authorList>
    </citation>
    <scope>NUCLEOTIDE SEQUENCE [LARGE SCALE GENOMIC DNA]</scope>
    <source>
        <strain evidence="3 4">AX4</strain>
    </source>
</reference>
<dbReference type="Proteomes" id="UP000002195">
    <property type="component" value="Unassembled WGS sequence"/>
</dbReference>
<dbReference type="PANTHER" id="PTHR33459">
    <property type="entry name" value="DD-GDCA PROTEIN"/>
    <property type="match status" value="1"/>
</dbReference>
<feature type="compositionally biased region" description="Low complexity" evidence="1">
    <location>
        <begin position="512"/>
        <end position="528"/>
    </location>
</feature>
<dbReference type="PhylomeDB" id="Q54H16"/>
<evidence type="ECO:0000313" key="3">
    <source>
        <dbReference type="EMBL" id="EAL62591.1"/>
    </source>
</evidence>
<name>Q54H16_DICDI</name>
<keyword evidence="2" id="KW-0732">Signal</keyword>
<dbReference type="OMA" id="YCAIDIN"/>
<keyword evidence="4" id="KW-1185">Reference proteome</keyword>
<proteinExistence type="predicted"/>
<evidence type="ECO:0000256" key="2">
    <source>
        <dbReference type="SAM" id="SignalP"/>
    </source>
</evidence>
<feature type="chain" id="PRO_5004249484" evidence="2">
    <location>
        <begin position="25"/>
        <end position="572"/>
    </location>
</feature>